<protein>
    <recommendedName>
        <fullName evidence="4">TonB C-terminal domain-containing protein</fullName>
    </recommendedName>
</protein>
<evidence type="ECO:0008006" key="4">
    <source>
        <dbReference type="Google" id="ProtNLM"/>
    </source>
</evidence>
<gene>
    <name evidence="2" type="ORF">EMK97_08135</name>
</gene>
<organism evidence="2 3">
    <name type="scientific">Litorilituus sediminis</name>
    <dbReference type="NCBI Taxonomy" id="718192"/>
    <lineage>
        <taxon>Bacteria</taxon>
        <taxon>Pseudomonadati</taxon>
        <taxon>Pseudomonadota</taxon>
        <taxon>Gammaproteobacteria</taxon>
        <taxon>Alteromonadales</taxon>
        <taxon>Colwelliaceae</taxon>
        <taxon>Litorilituus</taxon>
    </lineage>
</organism>
<keyword evidence="1" id="KW-0812">Transmembrane</keyword>
<reference evidence="2 3" key="1">
    <citation type="submission" date="2018-12" db="EMBL/GenBank/DDBJ databases">
        <title>Complete genome of Litorilituus sediminis.</title>
        <authorList>
            <person name="Liu A."/>
            <person name="Rong J."/>
        </authorList>
    </citation>
    <scope>NUCLEOTIDE SEQUENCE [LARGE SCALE GENOMIC DNA]</scope>
    <source>
        <strain evidence="2 3">JCM 17549</strain>
    </source>
</reference>
<dbReference type="EMBL" id="CP034759">
    <property type="protein sequence ID" value="QBG35679.1"/>
    <property type="molecule type" value="Genomic_DNA"/>
</dbReference>
<name>A0A4P6P679_9GAMM</name>
<feature type="transmembrane region" description="Helical" evidence="1">
    <location>
        <begin position="20"/>
        <end position="40"/>
    </location>
</feature>
<keyword evidence="1" id="KW-0472">Membrane</keyword>
<keyword evidence="3" id="KW-1185">Reference proteome</keyword>
<dbReference type="Proteomes" id="UP000290244">
    <property type="component" value="Chromosome"/>
</dbReference>
<dbReference type="OrthoDB" id="5704162at2"/>
<keyword evidence="1" id="KW-1133">Transmembrane helix</keyword>
<evidence type="ECO:0000256" key="1">
    <source>
        <dbReference type="SAM" id="Phobius"/>
    </source>
</evidence>
<sequence>MTAIINKDSENIYFALLKKIIPWLISLLLVVCLILLMLYLQQGDYSKEDTVTVRKVDVALPLPPPPPPPMELEQSQAESEAASIDLIGMGAGPVLDYSQKPKVAQLKLAKVDLPKFDVNSLDLSKTIAVDFALIEVKSLDQLPKIISSRYVQPPWSVIKRGVTRIPTLVEIIIDQRGHAHIKKIVDPVYPEMVDTIRTWVKNVRFSIPKKNGKPVQALYLYGLNFNYNRSK</sequence>
<proteinExistence type="predicted"/>
<accession>A0A4P6P679</accession>
<evidence type="ECO:0000313" key="2">
    <source>
        <dbReference type="EMBL" id="QBG35679.1"/>
    </source>
</evidence>
<dbReference type="KEGG" id="lsd:EMK97_08135"/>
<dbReference type="AlphaFoldDB" id="A0A4P6P679"/>
<evidence type="ECO:0000313" key="3">
    <source>
        <dbReference type="Proteomes" id="UP000290244"/>
    </source>
</evidence>